<proteinExistence type="predicted"/>
<dbReference type="GO" id="GO:0030435">
    <property type="term" value="P:sporulation resulting in formation of a cellular spore"/>
    <property type="evidence" value="ECO:0007669"/>
    <property type="project" value="InterPro"/>
</dbReference>
<organism evidence="2 3">
    <name type="scientific">Desulfotomaculum copahuensis</name>
    <dbReference type="NCBI Taxonomy" id="1838280"/>
    <lineage>
        <taxon>Bacteria</taxon>
        <taxon>Bacillati</taxon>
        <taxon>Bacillota</taxon>
        <taxon>Clostridia</taxon>
        <taxon>Eubacteriales</taxon>
        <taxon>Desulfotomaculaceae</taxon>
        <taxon>Desulfotomaculum</taxon>
    </lineage>
</organism>
<protein>
    <submittedName>
        <fullName evidence="2">Stage II sporulation protein D</fullName>
    </submittedName>
</protein>
<dbReference type="PANTHER" id="PTHR30032">
    <property type="entry name" value="N-ACETYLMURAMOYL-L-ALANINE AMIDASE-RELATED"/>
    <property type="match status" value="1"/>
</dbReference>
<evidence type="ECO:0000313" key="3">
    <source>
        <dbReference type="Proteomes" id="UP000078532"/>
    </source>
</evidence>
<dbReference type="InterPro" id="IPR013693">
    <property type="entry name" value="SpoIID/LytB_N"/>
</dbReference>
<comment type="caution">
    <text evidence="2">The sequence shown here is derived from an EMBL/GenBank/DDBJ whole genome shotgun (WGS) entry which is preliminary data.</text>
</comment>
<sequence>MRKTKTLFGLLLIIIALVLGLPYLMERPAPVKIRPEPVRVRLFVHETGKIVSLPLEDYVTGVVAAEMPASFPVEALKAQAVAARTYIVRRLTAGGVANNAHPGSDISDDHRDGQAWISRAEMKKRWGFFGYYEYYFKIRRAVDETRGLVLTWQGALIDPAYFASCGGLGTESAATVWQSDEPYLKRVDCPYDADPQPVRKVTLPVEQVDRSLGVHLGAVPVIPGAGVRKVSPPAPFAVIARTPAGRALTVSMGGRTFPATTVRDRLGLRSTAFTMQLKGDRVEITTRGYGHAVGMCQYGAKGYALQGYNFEQILKHYYTGVDIIKM</sequence>
<dbReference type="EMBL" id="LYVF01000192">
    <property type="protein sequence ID" value="OAT79788.1"/>
    <property type="molecule type" value="Genomic_DNA"/>
</dbReference>
<name>A0A1B7LBE8_9FIRM</name>
<feature type="domain" description="Sporulation stage II protein D amidase enhancer LytB N-terminal" evidence="1">
    <location>
        <begin position="46"/>
        <end position="152"/>
    </location>
</feature>
<reference evidence="2 3" key="1">
    <citation type="submission" date="2016-04" db="EMBL/GenBank/DDBJ databases">
        <authorList>
            <person name="Evans L.H."/>
            <person name="Alamgir A."/>
            <person name="Owens N."/>
            <person name="Weber N.D."/>
            <person name="Virtaneva K."/>
            <person name="Barbian K."/>
            <person name="Babar A."/>
            <person name="Rosenke K."/>
        </authorList>
    </citation>
    <scope>NUCLEOTIDE SEQUENCE [LARGE SCALE GENOMIC DNA]</scope>
    <source>
        <strain evidence="2 3">LMa1</strain>
    </source>
</reference>
<dbReference type="GO" id="GO:0030288">
    <property type="term" value="C:outer membrane-bounded periplasmic space"/>
    <property type="evidence" value="ECO:0007669"/>
    <property type="project" value="TreeGrafter"/>
</dbReference>
<accession>A0A1B7LBE8</accession>
<dbReference type="InterPro" id="IPR014225">
    <property type="entry name" value="Spore_II_D_firmicutes"/>
</dbReference>
<dbReference type="Pfam" id="PF08486">
    <property type="entry name" value="SpoIID"/>
    <property type="match status" value="1"/>
</dbReference>
<gene>
    <name evidence="2" type="ORF">A6M21_15180</name>
</gene>
<evidence type="ECO:0000313" key="2">
    <source>
        <dbReference type="EMBL" id="OAT79788.1"/>
    </source>
</evidence>
<dbReference type="PANTHER" id="PTHR30032:SF4">
    <property type="entry name" value="AMIDASE ENHANCER"/>
    <property type="match status" value="1"/>
</dbReference>
<dbReference type="RefSeq" id="WP_066670939.1">
    <property type="nucleotide sequence ID" value="NZ_LYVF01000192.1"/>
</dbReference>
<dbReference type="AlphaFoldDB" id="A0A1B7LBE8"/>
<evidence type="ECO:0000259" key="1">
    <source>
        <dbReference type="Pfam" id="PF08486"/>
    </source>
</evidence>
<dbReference type="InterPro" id="IPR013486">
    <property type="entry name" value="SpoIID/LytB"/>
</dbReference>
<dbReference type="NCBIfam" id="TIGR02870">
    <property type="entry name" value="spore_II_D"/>
    <property type="match status" value="1"/>
</dbReference>
<dbReference type="NCBIfam" id="TIGR02669">
    <property type="entry name" value="SpoIID_LytB"/>
    <property type="match status" value="1"/>
</dbReference>
<dbReference type="OrthoDB" id="9794671at2"/>
<dbReference type="Proteomes" id="UP000078532">
    <property type="component" value="Unassembled WGS sequence"/>
</dbReference>
<dbReference type="STRING" id="1838280.A6M21_15180"/>
<keyword evidence="3" id="KW-1185">Reference proteome</keyword>
<dbReference type="InterPro" id="IPR051922">
    <property type="entry name" value="Bact_Sporulation_Assoc"/>
</dbReference>